<evidence type="ECO:0000313" key="1">
    <source>
        <dbReference type="EMBL" id="GAA3966452.1"/>
    </source>
</evidence>
<proteinExistence type="predicted"/>
<organism evidence="1 2">
    <name type="scientific">Gordonia caeni</name>
    <dbReference type="NCBI Taxonomy" id="1007097"/>
    <lineage>
        <taxon>Bacteria</taxon>
        <taxon>Bacillati</taxon>
        <taxon>Actinomycetota</taxon>
        <taxon>Actinomycetes</taxon>
        <taxon>Mycobacteriales</taxon>
        <taxon>Gordoniaceae</taxon>
        <taxon>Gordonia</taxon>
    </lineage>
</organism>
<accession>A0ABP7PIX2</accession>
<reference evidence="2" key="1">
    <citation type="journal article" date="2019" name="Int. J. Syst. Evol. Microbiol.">
        <title>The Global Catalogue of Microorganisms (GCM) 10K type strain sequencing project: providing services to taxonomists for standard genome sequencing and annotation.</title>
        <authorList>
            <consortium name="The Broad Institute Genomics Platform"/>
            <consortium name="The Broad Institute Genome Sequencing Center for Infectious Disease"/>
            <person name="Wu L."/>
            <person name="Ma J."/>
        </authorList>
    </citation>
    <scope>NUCLEOTIDE SEQUENCE [LARGE SCALE GENOMIC DNA]</scope>
    <source>
        <strain evidence="2">JCM 16923</strain>
    </source>
</reference>
<dbReference type="EMBL" id="BAAAZW010000009">
    <property type="protein sequence ID" value="GAA3966452.1"/>
    <property type="molecule type" value="Genomic_DNA"/>
</dbReference>
<gene>
    <name evidence="1" type="ORF">GCM10022231_29160</name>
</gene>
<dbReference type="RefSeq" id="WP_344785050.1">
    <property type="nucleotide sequence ID" value="NZ_BAAAZW010000009.1"/>
</dbReference>
<dbReference type="Proteomes" id="UP001418444">
    <property type="component" value="Unassembled WGS sequence"/>
</dbReference>
<keyword evidence="2" id="KW-1185">Reference proteome</keyword>
<evidence type="ECO:0000313" key="2">
    <source>
        <dbReference type="Proteomes" id="UP001418444"/>
    </source>
</evidence>
<comment type="caution">
    <text evidence="1">The sequence shown here is derived from an EMBL/GenBank/DDBJ whole genome shotgun (WGS) entry which is preliminary data.</text>
</comment>
<sequence length="140" mass="16066">MISPSRILLPAPRHLYGHMRDYHRARPGHDSRPQDIVTGIQEDDTDSVPGDLLAEWDVLFYPRTADPAERLRGDVIARRVRRRDRHSRTSVLAGDSHPVILLATDIPLEEARQVWRRTLHSAEHDVTLSDIMTETETDFS</sequence>
<name>A0ABP7PIX2_9ACTN</name>
<protein>
    <submittedName>
        <fullName evidence="1">Uncharacterized protein</fullName>
    </submittedName>
</protein>